<organism evidence="1 2">
    <name type="scientific">Sphingomonas phage vB_StuS_MMDA13</name>
    <dbReference type="NCBI Taxonomy" id="2686378"/>
    <lineage>
        <taxon>Viruses</taxon>
        <taxon>Duplodnaviria</taxon>
        <taxon>Heunggongvirae</taxon>
        <taxon>Uroviricota</taxon>
        <taxon>Caudoviricetes</taxon>
        <taxon>Queuovirinae</taxon>
        <taxon>Torvergatavirus</taxon>
        <taxon>Torvergatavirus MMDA13</taxon>
    </lineage>
</organism>
<accession>A0A7G3PHE3</accession>
<dbReference type="EMBL" id="MN820898">
    <property type="protein sequence ID" value="QHB80440.1"/>
    <property type="molecule type" value="Genomic_DNA"/>
</dbReference>
<dbReference type="Proteomes" id="UP000515820">
    <property type="component" value="Segment"/>
</dbReference>
<reference evidence="1 2" key="1">
    <citation type="journal article" date="2020" name="Viruses">
        <title>Characterization of vB_StuS_MMDA13, a Newly Discovered Bacteriophage Infecting the Agar-Degrading Species Sphingomonas turrisvirgatae.</title>
        <authorList>
            <person name="Marmo P."/>
            <person name="Thaller M.C."/>
            <person name="Di Lallo G."/>
            <person name="Henrici De Angelis L."/>
            <person name="Poerio N."/>
            <person name="De Santis F."/>
            <person name="Fraziano M."/>
            <person name="Migliore L."/>
            <person name="D'Andrea M.M."/>
        </authorList>
    </citation>
    <scope>NUCLEOTIDE SEQUENCE [LARGE SCALE GENOMIC DNA]</scope>
</reference>
<name>A0A7G3PHE3_9CAUD</name>
<sequence>MKGLPRSLSRANPSVAAVQKLSIPIDKSFDVTGATGVVQRATAVVGDFPAGNILILGAVSYLRLSGPGGSANLTDDFEGDYAFGSAPNADTDLTDASDFDIIPATALPAATAEVQPLTRAINAGQSILDNTDGSLEINLNILIDADEVTNAQTVTIRAQGALYLSYVVLGDD</sequence>
<protein>
    <submittedName>
        <fullName evidence="1">Uncharacterized protein</fullName>
    </submittedName>
</protein>
<evidence type="ECO:0000313" key="1">
    <source>
        <dbReference type="EMBL" id="QHB80440.1"/>
    </source>
</evidence>
<gene>
    <name evidence="1" type="ORF">MMDA13_gp06</name>
</gene>
<proteinExistence type="predicted"/>
<evidence type="ECO:0000313" key="2">
    <source>
        <dbReference type="Proteomes" id="UP000515820"/>
    </source>
</evidence>
<keyword evidence="2" id="KW-1185">Reference proteome</keyword>